<reference evidence="2" key="1">
    <citation type="submission" date="2020-08" db="EMBL/GenBank/DDBJ databases">
        <title>Complete genome sequence of Weissella confusa strain FS54 provides insights into metabolic potential.</title>
        <authorList>
            <person name="Fhoula I."/>
            <person name="Najjari A."/>
            <person name="Lekired A."/>
            <person name="Bessrour-Aouam N."/>
            <person name="Jaballah S."/>
            <person name="Klibi N."/>
            <person name="Ouzari H.-I."/>
        </authorList>
    </citation>
    <scope>NUCLEOTIDE SEQUENCE</scope>
    <source>
        <strain evidence="2">FS54</strain>
    </source>
</reference>
<sequence>MTNTFAERLRNNDRIQTTTSELPPFPGQFTAFNGNSGKFSIMQPGSNLSDASDINSLQFITHFVMTRLKYTPDATTKTLSNYVIAGEDTPYVMTVDGITHVADSGKQMAVKLGADANKLKQEQVFVGYIVNLDGEAIGIAEPVWYVSRGVNAYLLNEAMNNYGQLSARTLIKVTAKGTMRTNDAGGTNMVLDFEISDIPEEKIDGFIKWSESAAQTIEQYRLDMISASERIVEAAKSATTPAPQVVITSGGQPTAQQQPAKVQGINPFTGKPVGAPADEIDINEDDLPF</sequence>
<evidence type="ECO:0000313" key="2">
    <source>
        <dbReference type="EMBL" id="MBC6498571.1"/>
    </source>
</evidence>
<comment type="caution">
    <text evidence="2">The sequence shown here is derived from an EMBL/GenBank/DDBJ whole genome shotgun (WGS) entry which is preliminary data.</text>
</comment>
<protein>
    <submittedName>
        <fullName evidence="2">Uncharacterized protein</fullName>
    </submittedName>
</protein>
<accession>A0A923NF30</accession>
<dbReference type="AlphaFoldDB" id="A0A923NF30"/>
<gene>
    <name evidence="2" type="ORF">H7R52_07735</name>
</gene>
<evidence type="ECO:0000256" key="1">
    <source>
        <dbReference type="SAM" id="MobiDB-lite"/>
    </source>
</evidence>
<dbReference type="EMBL" id="JACSZT010000005">
    <property type="protein sequence ID" value="MBC6498571.1"/>
    <property type="molecule type" value="Genomic_DNA"/>
</dbReference>
<name>A0A923NF30_WEICO</name>
<evidence type="ECO:0000313" key="3">
    <source>
        <dbReference type="Proteomes" id="UP000650485"/>
    </source>
</evidence>
<feature type="compositionally biased region" description="Polar residues" evidence="1">
    <location>
        <begin position="248"/>
        <end position="260"/>
    </location>
</feature>
<feature type="region of interest" description="Disordered" evidence="1">
    <location>
        <begin position="248"/>
        <end position="289"/>
    </location>
</feature>
<organism evidence="2 3">
    <name type="scientific">Weissella confusa</name>
    <name type="common">Lactobacillus confusus</name>
    <dbReference type="NCBI Taxonomy" id="1583"/>
    <lineage>
        <taxon>Bacteria</taxon>
        <taxon>Bacillati</taxon>
        <taxon>Bacillota</taxon>
        <taxon>Bacilli</taxon>
        <taxon>Lactobacillales</taxon>
        <taxon>Lactobacillaceae</taxon>
        <taxon>Weissella</taxon>
    </lineage>
</organism>
<feature type="compositionally biased region" description="Acidic residues" evidence="1">
    <location>
        <begin position="278"/>
        <end position="289"/>
    </location>
</feature>
<dbReference type="Proteomes" id="UP000650485">
    <property type="component" value="Unassembled WGS sequence"/>
</dbReference>
<proteinExistence type="predicted"/>